<accession>A0ABR0B2X9</accession>
<gene>
    <name evidence="2" type="ORF">OUZ56_028125</name>
</gene>
<feature type="compositionally biased region" description="Polar residues" evidence="1">
    <location>
        <begin position="112"/>
        <end position="124"/>
    </location>
</feature>
<feature type="region of interest" description="Disordered" evidence="1">
    <location>
        <begin position="112"/>
        <end position="147"/>
    </location>
</feature>
<dbReference type="Proteomes" id="UP001234178">
    <property type="component" value="Unassembled WGS sequence"/>
</dbReference>
<evidence type="ECO:0000313" key="3">
    <source>
        <dbReference type="Proteomes" id="UP001234178"/>
    </source>
</evidence>
<dbReference type="Gene3D" id="3.30.70.2800">
    <property type="match status" value="1"/>
</dbReference>
<evidence type="ECO:0000313" key="2">
    <source>
        <dbReference type="EMBL" id="KAK4036054.1"/>
    </source>
</evidence>
<feature type="compositionally biased region" description="Low complexity" evidence="1">
    <location>
        <begin position="129"/>
        <end position="139"/>
    </location>
</feature>
<proteinExistence type="predicted"/>
<sequence>MEHICKENGLSAEEDSILVFLLNILHRYTTMSTKMALIFVAISLIALSIVPDSVDACRPVDGFCRDGTRGTPCCGKGRCNIFCRNCNGGCRRGKTDVVDDGPMDSLETVATANDTESSGFSGESMNPIALAAAEEAPPAHTDETDNN</sequence>
<name>A0ABR0B2X9_9CRUS</name>
<comment type="caution">
    <text evidence="2">The sequence shown here is derived from an EMBL/GenBank/DDBJ whole genome shotgun (WGS) entry which is preliminary data.</text>
</comment>
<evidence type="ECO:0000256" key="1">
    <source>
        <dbReference type="SAM" id="MobiDB-lite"/>
    </source>
</evidence>
<keyword evidence="3" id="KW-1185">Reference proteome</keyword>
<evidence type="ECO:0008006" key="4">
    <source>
        <dbReference type="Google" id="ProtNLM"/>
    </source>
</evidence>
<dbReference type="EMBL" id="JAOYFB010000040">
    <property type="protein sequence ID" value="KAK4036054.1"/>
    <property type="molecule type" value="Genomic_DNA"/>
</dbReference>
<protein>
    <recommendedName>
        <fullName evidence="4">WAP domain-containing protein</fullName>
    </recommendedName>
</protein>
<organism evidence="2 3">
    <name type="scientific">Daphnia magna</name>
    <dbReference type="NCBI Taxonomy" id="35525"/>
    <lineage>
        <taxon>Eukaryota</taxon>
        <taxon>Metazoa</taxon>
        <taxon>Ecdysozoa</taxon>
        <taxon>Arthropoda</taxon>
        <taxon>Crustacea</taxon>
        <taxon>Branchiopoda</taxon>
        <taxon>Diplostraca</taxon>
        <taxon>Cladocera</taxon>
        <taxon>Anomopoda</taxon>
        <taxon>Daphniidae</taxon>
        <taxon>Daphnia</taxon>
    </lineage>
</organism>
<reference evidence="2 3" key="1">
    <citation type="journal article" date="2023" name="Nucleic Acids Res.">
        <title>The hologenome of Daphnia magna reveals possible DNA methylation and microbiome-mediated evolution of the host genome.</title>
        <authorList>
            <person name="Chaturvedi A."/>
            <person name="Li X."/>
            <person name="Dhandapani V."/>
            <person name="Marshall H."/>
            <person name="Kissane S."/>
            <person name="Cuenca-Cambronero M."/>
            <person name="Asole G."/>
            <person name="Calvet F."/>
            <person name="Ruiz-Romero M."/>
            <person name="Marangio P."/>
            <person name="Guigo R."/>
            <person name="Rago D."/>
            <person name="Mirbahai L."/>
            <person name="Eastwood N."/>
            <person name="Colbourne J.K."/>
            <person name="Zhou J."/>
            <person name="Mallon E."/>
            <person name="Orsini L."/>
        </authorList>
    </citation>
    <scope>NUCLEOTIDE SEQUENCE [LARGE SCALE GENOMIC DNA]</scope>
    <source>
        <strain evidence="2">LRV0_1</strain>
    </source>
</reference>